<feature type="transmembrane region" description="Helical" evidence="1">
    <location>
        <begin position="59"/>
        <end position="79"/>
    </location>
</feature>
<dbReference type="AlphaFoldDB" id="D5ST52"/>
<evidence type="ECO:0008006" key="4">
    <source>
        <dbReference type="Google" id="ProtNLM"/>
    </source>
</evidence>
<name>D5ST52_PLAL2</name>
<dbReference type="HOGENOM" id="CLU_2082654_0_0_0"/>
<reference evidence="2 3" key="1">
    <citation type="journal article" date="2010" name="Stand. Genomic Sci.">
        <title>Complete genome sequence of Planctomyces limnophilus type strain (Mu 290).</title>
        <authorList>
            <person name="Labutti K."/>
            <person name="Sikorski J."/>
            <person name="Schneider S."/>
            <person name="Nolan M."/>
            <person name="Lucas S."/>
            <person name="Glavina Del Rio T."/>
            <person name="Tice H."/>
            <person name="Cheng J.F."/>
            <person name="Goodwin L."/>
            <person name="Pitluck S."/>
            <person name="Liolios K."/>
            <person name="Ivanova N."/>
            <person name="Mavromatis K."/>
            <person name="Mikhailova N."/>
            <person name="Pati A."/>
            <person name="Chen A."/>
            <person name="Palaniappan K."/>
            <person name="Land M."/>
            <person name="Hauser L."/>
            <person name="Chang Y.J."/>
            <person name="Jeffries C.D."/>
            <person name="Tindall B.J."/>
            <person name="Rohde M."/>
            <person name="Goker M."/>
            <person name="Woyke T."/>
            <person name="Bristow J."/>
            <person name="Eisen J.A."/>
            <person name="Markowitz V."/>
            <person name="Hugenholtz P."/>
            <person name="Kyrpides N.C."/>
            <person name="Klenk H.P."/>
            <person name="Lapidus A."/>
        </authorList>
    </citation>
    <scope>NUCLEOTIDE SEQUENCE [LARGE SCALE GENOMIC DNA]</scope>
    <source>
        <strain evidence="3">ATCC 43296 / DSM 3776 / IFAM 1008 / 290</strain>
    </source>
</reference>
<evidence type="ECO:0000256" key="1">
    <source>
        <dbReference type="SAM" id="Phobius"/>
    </source>
</evidence>
<keyword evidence="1" id="KW-1133">Transmembrane helix</keyword>
<accession>D5ST52</accession>
<feature type="transmembrane region" description="Helical" evidence="1">
    <location>
        <begin position="91"/>
        <end position="116"/>
    </location>
</feature>
<proteinExistence type="predicted"/>
<dbReference type="KEGG" id="plm:Plim_0976"/>
<sequence length="117" mass="12309">MNPYDPPLASTASVERSGIDTASAPQRIVFVVITAMKAVCFGAFVFFGLLQILGVFVNWPNVVPILVGSAFVLTGLHAIRKRLLHGSFTAWPLSSTAYFVGGLLGIAAAACAKAGWI</sequence>
<feature type="transmembrane region" description="Helical" evidence="1">
    <location>
        <begin position="28"/>
        <end position="53"/>
    </location>
</feature>
<keyword evidence="1" id="KW-0472">Membrane</keyword>
<keyword evidence="3" id="KW-1185">Reference proteome</keyword>
<dbReference type="EMBL" id="CP001744">
    <property type="protein sequence ID" value="ADG66820.1"/>
    <property type="molecule type" value="Genomic_DNA"/>
</dbReference>
<dbReference type="STRING" id="521674.Plim_0976"/>
<keyword evidence="1" id="KW-0812">Transmembrane</keyword>
<evidence type="ECO:0000313" key="3">
    <source>
        <dbReference type="Proteomes" id="UP000002220"/>
    </source>
</evidence>
<evidence type="ECO:0000313" key="2">
    <source>
        <dbReference type="EMBL" id="ADG66820.1"/>
    </source>
</evidence>
<organism evidence="2 3">
    <name type="scientific">Planctopirus limnophila (strain ATCC 43296 / DSM 3776 / IFAM 1008 / Mu 290)</name>
    <name type="common">Planctomyces limnophilus</name>
    <dbReference type="NCBI Taxonomy" id="521674"/>
    <lineage>
        <taxon>Bacteria</taxon>
        <taxon>Pseudomonadati</taxon>
        <taxon>Planctomycetota</taxon>
        <taxon>Planctomycetia</taxon>
        <taxon>Planctomycetales</taxon>
        <taxon>Planctomycetaceae</taxon>
        <taxon>Planctopirus</taxon>
    </lineage>
</organism>
<gene>
    <name evidence="2" type="ordered locus">Plim_0976</name>
</gene>
<protein>
    <recommendedName>
        <fullName evidence="4">Transmembrane protein</fullName>
    </recommendedName>
</protein>
<dbReference type="Proteomes" id="UP000002220">
    <property type="component" value="Chromosome"/>
</dbReference>